<organism evidence="1 2">
    <name type="scientific">Pelistega indica</name>
    <dbReference type="NCBI Taxonomy" id="1414851"/>
    <lineage>
        <taxon>Bacteria</taxon>
        <taxon>Pseudomonadati</taxon>
        <taxon>Pseudomonadota</taxon>
        <taxon>Betaproteobacteria</taxon>
        <taxon>Burkholderiales</taxon>
        <taxon>Alcaligenaceae</taxon>
        <taxon>Pelistega</taxon>
    </lineage>
</organism>
<dbReference type="AlphaFoldDB" id="V8FS05"/>
<gene>
    <name evidence="1" type="ORF">V757_12290</name>
</gene>
<proteinExistence type="predicted"/>
<reference evidence="1 2" key="1">
    <citation type="submission" date="2013-11" db="EMBL/GenBank/DDBJ databases">
        <title>Genomic analysis of Pelistega sp. HM-7.</title>
        <authorList>
            <person name="Kumbhare S.V."/>
            <person name="Shetty S.A."/>
            <person name="Sharma O."/>
            <person name="Dhotre D.P."/>
        </authorList>
    </citation>
    <scope>NUCLEOTIDE SEQUENCE [LARGE SCALE GENOMIC DNA]</scope>
    <source>
        <strain evidence="1 2">HM-7</strain>
    </source>
</reference>
<protein>
    <submittedName>
        <fullName evidence="1">Uncharacterized protein</fullName>
    </submittedName>
</protein>
<dbReference type="Gene3D" id="3.30.420.40">
    <property type="match status" value="1"/>
</dbReference>
<accession>V8FS05</accession>
<comment type="caution">
    <text evidence="1">The sequence shown here is derived from an EMBL/GenBank/DDBJ whole genome shotgun (WGS) entry which is preliminary data.</text>
</comment>
<name>V8FS05_9BURK</name>
<dbReference type="Proteomes" id="UP000018766">
    <property type="component" value="Unassembled WGS sequence"/>
</dbReference>
<evidence type="ECO:0000313" key="1">
    <source>
        <dbReference type="EMBL" id="ETD66671.1"/>
    </source>
</evidence>
<sequence>MSYLLAFAIHTPQPAWVEQDAQFAVEGSVFMAGAIQWLRDNLGFIQHSHEVEALAPTVTDSH</sequence>
<dbReference type="EMBL" id="AYSV01000137">
    <property type="protein sequence ID" value="ETD66671.1"/>
    <property type="molecule type" value="Genomic_DNA"/>
</dbReference>
<dbReference type="RefSeq" id="WP_023953301.1">
    <property type="nucleotide sequence ID" value="NZ_AYSV01000137.1"/>
</dbReference>
<keyword evidence="2" id="KW-1185">Reference proteome</keyword>
<evidence type="ECO:0000313" key="2">
    <source>
        <dbReference type="Proteomes" id="UP000018766"/>
    </source>
</evidence>
<dbReference type="PATRIC" id="fig|1414851.3.peg.2558"/>